<dbReference type="EMBL" id="MHFR01000013">
    <property type="protein sequence ID" value="OGW99191.1"/>
    <property type="molecule type" value="Genomic_DNA"/>
</dbReference>
<sequence length="248" mass="28742">MFSLATEITYYVRSFVRFLYPPYCAICQKVLSLDETHICYSCEKKITPIQAPCCRRCSHPLPAYGPSTVLCQSCRSNRPYFDRGFSLISYDDQSKEIFHQAKFQKKPWLFDAFRVNVKKFSQDETMASYDMIIPVPLDSRREHDREFNQADLIAHMLIRQMGLKIPVKKLLKKNKITKPQSQLHRLERLHNLKNAFSVRNSKSIQNKSVLLVDDIITTGSTLNECAKLLKEHGAARVDFFTLARAQTI</sequence>
<comment type="similarity">
    <text evidence="1">Belongs to the ComF/GntX family.</text>
</comment>
<dbReference type="CDD" id="cd06223">
    <property type="entry name" value="PRTases_typeI"/>
    <property type="match status" value="1"/>
</dbReference>
<dbReference type="Gene3D" id="3.40.50.2020">
    <property type="match status" value="1"/>
</dbReference>
<dbReference type="AlphaFoldDB" id="A0A1G1L218"/>
<dbReference type="InterPro" id="IPR044005">
    <property type="entry name" value="DZR_2"/>
</dbReference>
<evidence type="ECO:0000259" key="3">
    <source>
        <dbReference type="Pfam" id="PF18912"/>
    </source>
</evidence>
<evidence type="ECO:0000313" key="5">
    <source>
        <dbReference type="Proteomes" id="UP000178187"/>
    </source>
</evidence>
<proteinExistence type="inferred from homology"/>
<dbReference type="Proteomes" id="UP000178187">
    <property type="component" value="Unassembled WGS sequence"/>
</dbReference>
<dbReference type="InterPro" id="IPR051910">
    <property type="entry name" value="ComF/GntX_DNA_util-trans"/>
</dbReference>
<dbReference type="PANTHER" id="PTHR47505:SF1">
    <property type="entry name" value="DNA UTILIZATION PROTEIN YHGH"/>
    <property type="match status" value="1"/>
</dbReference>
<accession>A0A1G1L218</accession>
<evidence type="ECO:0000259" key="2">
    <source>
        <dbReference type="Pfam" id="PF00156"/>
    </source>
</evidence>
<protein>
    <recommendedName>
        <fullName evidence="6">Phosphoribosyltransferase domain-containing protein</fullName>
    </recommendedName>
</protein>
<dbReference type="Pfam" id="PF18912">
    <property type="entry name" value="DZR_2"/>
    <property type="match status" value="1"/>
</dbReference>
<evidence type="ECO:0000313" key="4">
    <source>
        <dbReference type="EMBL" id="OGW99191.1"/>
    </source>
</evidence>
<dbReference type="SUPFAM" id="SSF53271">
    <property type="entry name" value="PRTase-like"/>
    <property type="match status" value="1"/>
</dbReference>
<dbReference type="PANTHER" id="PTHR47505">
    <property type="entry name" value="DNA UTILIZATION PROTEIN YHGH"/>
    <property type="match status" value="1"/>
</dbReference>
<reference evidence="4 5" key="1">
    <citation type="journal article" date="2016" name="Nat. Commun.">
        <title>Thousands of microbial genomes shed light on interconnected biogeochemical processes in an aquifer system.</title>
        <authorList>
            <person name="Anantharaman K."/>
            <person name="Brown C.T."/>
            <person name="Hug L.A."/>
            <person name="Sharon I."/>
            <person name="Castelle C.J."/>
            <person name="Probst A.J."/>
            <person name="Thomas B.C."/>
            <person name="Singh A."/>
            <person name="Wilkins M.J."/>
            <person name="Karaoz U."/>
            <person name="Brodie E.L."/>
            <person name="Williams K.H."/>
            <person name="Hubbard S.S."/>
            <person name="Banfield J.F."/>
        </authorList>
    </citation>
    <scope>NUCLEOTIDE SEQUENCE [LARGE SCALE GENOMIC DNA]</scope>
</reference>
<evidence type="ECO:0008006" key="6">
    <source>
        <dbReference type="Google" id="ProtNLM"/>
    </source>
</evidence>
<dbReference type="InterPro" id="IPR000836">
    <property type="entry name" value="PRTase_dom"/>
</dbReference>
<feature type="domain" description="Double zinc ribbon" evidence="3">
    <location>
        <begin position="16"/>
        <end position="75"/>
    </location>
</feature>
<gene>
    <name evidence="4" type="ORF">A3G33_10205</name>
</gene>
<name>A0A1G1L218_9BACT</name>
<dbReference type="InterPro" id="IPR029057">
    <property type="entry name" value="PRTase-like"/>
</dbReference>
<dbReference type="Pfam" id="PF00156">
    <property type="entry name" value="Pribosyltran"/>
    <property type="match status" value="1"/>
</dbReference>
<feature type="domain" description="Phosphoribosyltransferase" evidence="2">
    <location>
        <begin position="155"/>
        <end position="244"/>
    </location>
</feature>
<comment type="caution">
    <text evidence="4">The sequence shown here is derived from an EMBL/GenBank/DDBJ whole genome shotgun (WGS) entry which is preliminary data.</text>
</comment>
<organism evidence="4 5">
    <name type="scientific">Candidatus Danuiimicrobium aquiferis</name>
    <dbReference type="NCBI Taxonomy" id="1801832"/>
    <lineage>
        <taxon>Bacteria</taxon>
        <taxon>Pseudomonadati</taxon>
        <taxon>Candidatus Omnitrophota</taxon>
        <taxon>Candidatus Danuiimicrobium</taxon>
    </lineage>
</organism>
<evidence type="ECO:0000256" key="1">
    <source>
        <dbReference type="ARBA" id="ARBA00008007"/>
    </source>
</evidence>